<proteinExistence type="predicted"/>
<feature type="compositionally biased region" description="Basic and acidic residues" evidence="1">
    <location>
        <begin position="11"/>
        <end position="30"/>
    </location>
</feature>
<accession>A0ABN6JFW9</accession>
<protein>
    <submittedName>
        <fullName evidence="2">Uncharacterized protein</fullName>
    </submittedName>
</protein>
<evidence type="ECO:0000256" key="1">
    <source>
        <dbReference type="SAM" id="MobiDB-lite"/>
    </source>
</evidence>
<sequence length="129" mass="14490">MDRQSNAAQCDEDRKRGEDDSQLHAHHDVLLEMALSGTNKRGPSVGTRRERMPVYDHCTSVPEGKRNTRRASSCKMDRHESAQTDGLPGWRSLTAQLSSGMRCCSAKATTRSIRLHEAARRMHNIGDMQ</sequence>
<evidence type="ECO:0000313" key="2">
    <source>
        <dbReference type="EMBL" id="BCZ79835.1"/>
    </source>
</evidence>
<organism evidence="2 3">
    <name type="scientific">Paraburkholderia terrae</name>
    <dbReference type="NCBI Taxonomy" id="311230"/>
    <lineage>
        <taxon>Bacteria</taxon>
        <taxon>Pseudomonadati</taxon>
        <taxon>Pseudomonadota</taxon>
        <taxon>Betaproteobacteria</taxon>
        <taxon>Burkholderiales</taxon>
        <taxon>Burkholderiaceae</taxon>
        <taxon>Paraburkholderia</taxon>
    </lineage>
</organism>
<gene>
    <name evidence="2" type="ORF">PTKU64_35100</name>
</gene>
<dbReference type="EMBL" id="AP024956">
    <property type="protein sequence ID" value="BCZ79835.1"/>
    <property type="molecule type" value="Genomic_DNA"/>
</dbReference>
<reference evidence="2 3" key="1">
    <citation type="journal article" date="2022" name="Front. Microbiol.">
        <title>Identification and characterization of a novel class of self-sufficient cytochrome P450 hydroxylase involved in cyclohexanecarboxylate degradation in Paraburkholderia terrae strain KU-64.</title>
        <authorList>
            <person name="Yamamoto T."/>
            <person name="Hasegawa Y."/>
            <person name="Iwaki H."/>
        </authorList>
    </citation>
    <scope>NUCLEOTIDE SEQUENCE [LARGE SCALE GENOMIC DNA]</scope>
    <source>
        <strain evidence="2 3">KU-64</strain>
    </source>
</reference>
<name>A0ABN6JFW9_9BURK</name>
<feature type="region of interest" description="Disordered" evidence="1">
    <location>
        <begin position="1"/>
        <end position="87"/>
    </location>
</feature>
<evidence type="ECO:0000313" key="3">
    <source>
        <dbReference type="Proteomes" id="UP001319874"/>
    </source>
</evidence>
<keyword evidence="3" id="KW-1185">Reference proteome</keyword>
<dbReference type="Proteomes" id="UP001319874">
    <property type="component" value="Chromosome 2"/>
</dbReference>